<dbReference type="Pfam" id="PF13439">
    <property type="entry name" value="Glyco_transf_4"/>
    <property type="match status" value="1"/>
</dbReference>
<accession>A0AAF0BUK1</accession>
<dbReference type="RefSeq" id="WP_272735386.1">
    <property type="nucleotide sequence ID" value="NZ_CP116942.1"/>
</dbReference>
<dbReference type="Proteomes" id="UP001216390">
    <property type="component" value="Chromosome"/>
</dbReference>
<feature type="domain" description="Glycosyl transferase family 1" evidence="3">
    <location>
        <begin position="211"/>
        <end position="372"/>
    </location>
</feature>
<dbReference type="PANTHER" id="PTHR12526">
    <property type="entry name" value="GLYCOSYLTRANSFERASE"/>
    <property type="match status" value="1"/>
</dbReference>
<proteinExistence type="predicted"/>
<keyword evidence="1 5" id="KW-0328">Glycosyltransferase</keyword>
<dbReference type="EMBL" id="CP116942">
    <property type="protein sequence ID" value="WCO65860.1"/>
    <property type="molecule type" value="Genomic_DNA"/>
</dbReference>
<dbReference type="KEGG" id="ima:PO878_15255"/>
<protein>
    <submittedName>
        <fullName evidence="5">Glycosyltransferase</fullName>
        <ecNumber evidence="5">2.4.-.-</ecNumber>
    </submittedName>
</protein>
<sequence>MSDTAAEVAGQDRGAAHPGPRVLVVIPGIGTGGGAERALLEGAPGLLARGVDLAVVDFVDRPHSGAAALRGLGVPVTRVEGGGTLGRARALRRVVRARAPDLVHTVLFEADLAGRLACAGTGVPVLTSLVHTNYEPGRRQDPTYSRWRVGLVRLVDAVSARLLARHAVANSEAARSSAVARLRYPRRRTSVVLRGRAAPAPVPPEVVRAVRDELGVGTGAPLVVTVGRHEFQKDHLTLLAAVRRLRERHPDVVVAVAGREGTMTDRLRRERDDGLRGTVRLLGHRDDVPALLAAADVFAFTSVLEGLPNAVVEAMAAGTPVVATDIPATREVVADAARLVPAGDPEALAAALEGVLGDPQEAARLAAAGRERHRLGLSQERSDDALAALYRALAHDPPHPRR</sequence>
<organism evidence="5 6">
    <name type="scientific">Iamia majanohamensis</name>
    <dbReference type="NCBI Taxonomy" id="467976"/>
    <lineage>
        <taxon>Bacteria</taxon>
        <taxon>Bacillati</taxon>
        <taxon>Actinomycetota</taxon>
        <taxon>Acidimicrobiia</taxon>
        <taxon>Acidimicrobiales</taxon>
        <taxon>Iamiaceae</taxon>
        <taxon>Iamia</taxon>
    </lineage>
</organism>
<evidence type="ECO:0000313" key="5">
    <source>
        <dbReference type="EMBL" id="WCO65860.1"/>
    </source>
</evidence>
<feature type="domain" description="Glycosyltransferase subfamily 4-like N-terminal" evidence="4">
    <location>
        <begin position="33"/>
        <end position="195"/>
    </location>
</feature>
<evidence type="ECO:0000259" key="4">
    <source>
        <dbReference type="Pfam" id="PF13439"/>
    </source>
</evidence>
<keyword evidence="6" id="KW-1185">Reference proteome</keyword>
<dbReference type="AlphaFoldDB" id="A0AAF0BUK1"/>
<name>A0AAF0BUK1_9ACTN</name>
<dbReference type="GO" id="GO:0016757">
    <property type="term" value="F:glycosyltransferase activity"/>
    <property type="evidence" value="ECO:0007669"/>
    <property type="project" value="UniProtKB-KW"/>
</dbReference>
<dbReference type="InterPro" id="IPR028098">
    <property type="entry name" value="Glyco_trans_4-like_N"/>
</dbReference>
<dbReference type="InterPro" id="IPR001296">
    <property type="entry name" value="Glyco_trans_1"/>
</dbReference>
<dbReference type="EC" id="2.4.-.-" evidence="5"/>
<dbReference type="SUPFAM" id="SSF53756">
    <property type="entry name" value="UDP-Glycosyltransferase/glycogen phosphorylase"/>
    <property type="match status" value="1"/>
</dbReference>
<gene>
    <name evidence="5" type="ORF">PO878_15255</name>
</gene>
<reference evidence="5" key="1">
    <citation type="submission" date="2023-01" db="EMBL/GenBank/DDBJ databases">
        <title>The diversity of Class Acidimicrobiia in South China Sea sediment environments and the proposal of Iamia marina sp. nov., a novel species of the genus Iamia.</title>
        <authorList>
            <person name="He Y."/>
            <person name="Tian X."/>
        </authorList>
    </citation>
    <scope>NUCLEOTIDE SEQUENCE</scope>
    <source>
        <strain evidence="5">DSM 19957</strain>
    </source>
</reference>
<keyword evidence="2 5" id="KW-0808">Transferase</keyword>
<dbReference type="Pfam" id="PF00534">
    <property type="entry name" value="Glycos_transf_1"/>
    <property type="match status" value="1"/>
</dbReference>
<dbReference type="PANTHER" id="PTHR12526:SF630">
    <property type="entry name" value="GLYCOSYLTRANSFERASE"/>
    <property type="match status" value="1"/>
</dbReference>
<evidence type="ECO:0000259" key="3">
    <source>
        <dbReference type="Pfam" id="PF00534"/>
    </source>
</evidence>
<evidence type="ECO:0000256" key="2">
    <source>
        <dbReference type="ARBA" id="ARBA00022679"/>
    </source>
</evidence>
<dbReference type="Gene3D" id="3.40.50.2000">
    <property type="entry name" value="Glycogen Phosphorylase B"/>
    <property type="match status" value="2"/>
</dbReference>
<evidence type="ECO:0000256" key="1">
    <source>
        <dbReference type="ARBA" id="ARBA00022676"/>
    </source>
</evidence>
<evidence type="ECO:0000313" key="6">
    <source>
        <dbReference type="Proteomes" id="UP001216390"/>
    </source>
</evidence>